<dbReference type="EMBL" id="KE504137">
    <property type="protein sequence ID" value="EPT02147.1"/>
    <property type="molecule type" value="Genomic_DNA"/>
</dbReference>
<dbReference type="STRING" id="743788.S8EAX0"/>
<evidence type="ECO:0000259" key="2">
    <source>
        <dbReference type="PROSITE" id="PS50405"/>
    </source>
</evidence>
<evidence type="ECO:0000259" key="1">
    <source>
        <dbReference type="PROSITE" id="PS50404"/>
    </source>
</evidence>
<protein>
    <submittedName>
        <fullName evidence="3">Glutathione S-transferase C-terminal-like protein</fullName>
    </submittedName>
</protein>
<dbReference type="PROSITE" id="PS50404">
    <property type="entry name" value="GST_NTER"/>
    <property type="match status" value="1"/>
</dbReference>
<dbReference type="Gene3D" id="3.40.30.10">
    <property type="entry name" value="Glutaredoxin"/>
    <property type="match status" value="1"/>
</dbReference>
<dbReference type="PANTHER" id="PTHR11571">
    <property type="entry name" value="GLUTATHIONE S-TRANSFERASE"/>
    <property type="match status" value="1"/>
</dbReference>
<feature type="domain" description="GST C-terminal" evidence="2">
    <location>
        <begin position="115"/>
        <end position="259"/>
    </location>
</feature>
<evidence type="ECO:0000313" key="3">
    <source>
        <dbReference type="EMBL" id="EPT02147.1"/>
    </source>
</evidence>
<dbReference type="SUPFAM" id="SSF47616">
    <property type="entry name" value="GST C-terminal domain-like"/>
    <property type="match status" value="1"/>
</dbReference>
<name>S8EAX0_FOMSC</name>
<organism evidence="3 4">
    <name type="scientific">Fomitopsis schrenkii</name>
    <name type="common">Brown rot fungus</name>
    <dbReference type="NCBI Taxonomy" id="2126942"/>
    <lineage>
        <taxon>Eukaryota</taxon>
        <taxon>Fungi</taxon>
        <taxon>Dikarya</taxon>
        <taxon>Basidiomycota</taxon>
        <taxon>Agaricomycotina</taxon>
        <taxon>Agaricomycetes</taxon>
        <taxon>Polyporales</taxon>
        <taxon>Fomitopsis</taxon>
    </lineage>
</organism>
<dbReference type="Proteomes" id="UP000015241">
    <property type="component" value="Unassembled WGS sequence"/>
</dbReference>
<dbReference type="InParanoid" id="S8EAX0"/>
<sequence>MSPPREKKAKTGGYKLYYWGGVPGRGEYVRLAFEYAGESYSEMLSPATLLSTITDPAKVGHPPHLAPPALELPSGRFLSQTPAILNYLAPRFKLAGERGSRVLERDLSDDEREQAEEERAVVNQLTLTALDLCNETHDVHHPIAVALYYEDQKEEALRRAEDFRKNRIPKFFKHFESVLQSNPATEKGSKTYLVGRQTTTADLTLFHVVDGLLFAFPSRLAALKKSGEYDNVFALHERVKGEKGIKEYIASGRRQAFSMGLFRHYEELDGDE</sequence>
<dbReference type="InterPro" id="IPR004046">
    <property type="entry name" value="GST_C"/>
</dbReference>
<reference evidence="3 4" key="1">
    <citation type="journal article" date="2012" name="Science">
        <title>The Paleozoic origin of enzymatic lignin decomposition reconstructed from 31 fungal genomes.</title>
        <authorList>
            <person name="Floudas D."/>
            <person name="Binder M."/>
            <person name="Riley R."/>
            <person name="Barry K."/>
            <person name="Blanchette R.A."/>
            <person name="Henrissat B."/>
            <person name="Martinez A.T."/>
            <person name="Otillar R."/>
            <person name="Spatafora J.W."/>
            <person name="Yadav J.S."/>
            <person name="Aerts A."/>
            <person name="Benoit I."/>
            <person name="Boyd A."/>
            <person name="Carlson A."/>
            <person name="Copeland A."/>
            <person name="Coutinho P.M."/>
            <person name="de Vries R.P."/>
            <person name="Ferreira P."/>
            <person name="Findley K."/>
            <person name="Foster B."/>
            <person name="Gaskell J."/>
            <person name="Glotzer D."/>
            <person name="Gorecki P."/>
            <person name="Heitman J."/>
            <person name="Hesse C."/>
            <person name="Hori C."/>
            <person name="Igarashi K."/>
            <person name="Jurgens J.A."/>
            <person name="Kallen N."/>
            <person name="Kersten P."/>
            <person name="Kohler A."/>
            <person name="Kuees U."/>
            <person name="Kumar T.K.A."/>
            <person name="Kuo A."/>
            <person name="LaButti K."/>
            <person name="Larrondo L.F."/>
            <person name="Lindquist E."/>
            <person name="Ling A."/>
            <person name="Lombard V."/>
            <person name="Lucas S."/>
            <person name="Lundell T."/>
            <person name="Martin R."/>
            <person name="McLaughlin D.J."/>
            <person name="Morgenstern I."/>
            <person name="Morin E."/>
            <person name="Murat C."/>
            <person name="Nagy L.G."/>
            <person name="Nolan M."/>
            <person name="Ohm R.A."/>
            <person name="Patyshakuliyeva A."/>
            <person name="Rokas A."/>
            <person name="Ruiz-Duenas F.J."/>
            <person name="Sabat G."/>
            <person name="Salamov A."/>
            <person name="Samejima M."/>
            <person name="Schmutz J."/>
            <person name="Slot J.C."/>
            <person name="St John F."/>
            <person name="Stenlid J."/>
            <person name="Sun H."/>
            <person name="Sun S."/>
            <person name="Syed K."/>
            <person name="Tsang A."/>
            <person name="Wiebenga A."/>
            <person name="Young D."/>
            <person name="Pisabarro A."/>
            <person name="Eastwood D.C."/>
            <person name="Martin F."/>
            <person name="Cullen D."/>
            <person name="Grigoriev I.V."/>
            <person name="Hibbett D.S."/>
        </authorList>
    </citation>
    <scope>NUCLEOTIDE SEQUENCE</scope>
    <source>
        <strain evidence="4">FP-58527</strain>
    </source>
</reference>
<evidence type="ECO:0000313" key="4">
    <source>
        <dbReference type="Proteomes" id="UP000015241"/>
    </source>
</evidence>
<dbReference type="PANTHER" id="PTHR11571:SF263">
    <property type="entry name" value="GLUTATHIONE S-TRANSFERASE"/>
    <property type="match status" value="1"/>
</dbReference>
<dbReference type="OrthoDB" id="414243at2759"/>
<gene>
    <name evidence="3" type="ORF">FOMPIDRAFT_161019</name>
</gene>
<dbReference type="InterPro" id="IPR050213">
    <property type="entry name" value="GST_superfamily"/>
</dbReference>
<keyword evidence="3" id="KW-0808">Transferase</keyword>
<proteinExistence type="predicted"/>
<dbReference type="AlphaFoldDB" id="S8EAX0"/>
<dbReference type="SUPFAM" id="SSF52833">
    <property type="entry name" value="Thioredoxin-like"/>
    <property type="match status" value="1"/>
</dbReference>
<dbReference type="eggNOG" id="ENOG502S03C">
    <property type="taxonomic scope" value="Eukaryota"/>
</dbReference>
<dbReference type="PROSITE" id="PS50405">
    <property type="entry name" value="GST_CTER"/>
    <property type="match status" value="1"/>
</dbReference>
<dbReference type="GO" id="GO:0006749">
    <property type="term" value="P:glutathione metabolic process"/>
    <property type="evidence" value="ECO:0007669"/>
    <property type="project" value="TreeGrafter"/>
</dbReference>
<dbReference type="Pfam" id="PF14497">
    <property type="entry name" value="GST_C_3"/>
    <property type="match status" value="1"/>
</dbReference>
<dbReference type="InterPro" id="IPR004045">
    <property type="entry name" value="Glutathione_S-Trfase_N"/>
</dbReference>
<dbReference type="InterPro" id="IPR010987">
    <property type="entry name" value="Glutathione-S-Trfase_C-like"/>
</dbReference>
<dbReference type="HOGENOM" id="CLU_039475_0_1_1"/>
<dbReference type="Gene3D" id="1.20.1050.10">
    <property type="match status" value="1"/>
</dbReference>
<dbReference type="FunFam" id="1.20.1050.10:FF:000051">
    <property type="entry name" value="Glutathione S-transferase"/>
    <property type="match status" value="1"/>
</dbReference>
<dbReference type="CDD" id="cd03192">
    <property type="entry name" value="GST_C_Sigma_like"/>
    <property type="match status" value="1"/>
</dbReference>
<keyword evidence="4" id="KW-1185">Reference proteome</keyword>
<dbReference type="InterPro" id="IPR036282">
    <property type="entry name" value="Glutathione-S-Trfase_C_sf"/>
</dbReference>
<feature type="domain" description="GST N-terminal" evidence="1">
    <location>
        <begin position="12"/>
        <end position="96"/>
    </location>
</feature>
<dbReference type="GO" id="GO:0004364">
    <property type="term" value="F:glutathione transferase activity"/>
    <property type="evidence" value="ECO:0007669"/>
    <property type="project" value="TreeGrafter"/>
</dbReference>
<dbReference type="InterPro" id="IPR036249">
    <property type="entry name" value="Thioredoxin-like_sf"/>
</dbReference>
<accession>S8EAX0</accession>